<evidence type="ECO:0000256" key="1">
    <source>
        <dbReference type="ARBA" id="ARBA00001946"/>
    </source>
</evidence>
<gene>
    <name evidence="7" type="ORF">AHIS1636_21310</name>
</gene>
<name>A0ABQ5MUN3_9MICC</name>
<evidence type="ECO:0000313" key="8">
    <source>
        <dbReference type="Proteomes" id="UP001209654"/>
    </source>
</evidence>
<dbReference type="Proteomes" id="UP001209654">
    <property type="component" value="Unassembled WGS sequence"/>
</dbReference>
<comment type="similarity">
    <text evidence="2 6">Belongs to the FPP/GGPP synthase family.</text>
</comment>
<dbReference type="PANTHER" id="PTHR12001:SF85">
    <property type="entry name" value="SHORT CHAIN ISOPRENYL DIPHOSPHATE SYNTHASE"/>
    <property type="match status" value="1"/>
</dbReference>
<reference evidence="7 8" key="1">
    <citation type="journal article" date="2023" name="Int. J. Syst. Evol. Microbiol.">
        <title>Arthrobacter mangrovi sp. nov., an actinobacterium isolated from the rhizosphere of a mangrove.</title>
        <authorList>
            <person name="Hamada M."/>
            <person name="Saitou S."/>
            <person name="Enomoto N."/>
            <person name="Nanri K."/>
            <person name="Hidaka K."/>
            <person name="Miura T."/>
            <person name="Tamura T."/>
        </authorList>
    </citation>
    <scope>NUCLEOTIDE SEQUENCE [LARGE SCALE GENOMIC DNA]</scope>
    <source>
        <strain evidence="7 8">NBRC 112813</strain>
    </source>
</reference>
<dbReference type="CDD" id="cd00685">
    <property type="entry name" value="Trans_IPPS_HT"/>
    <property type="match status" value="1"/>
</dbReference>
<dbReference type="PANTHER" id="PTHR12001">
    <property type="entry name" value="GERANYLGERANYL PYROPHOSPHATE SYNTHASE"/>
    <property type="match status" value="1"/>
</dbReference>
<evidence type="ECO:0000256" key="3">
    <source>
        <dbReference type="ARBA" id="ARBA00022679"/>
    </source>
</evidence>
<dbReference type="InterPro" id="IPR000092">
    <property type="entry name" value="Polyprenyl_synt"/>
</dbReference>
<dbReference type="Pfam" id="PF00348">
    <property type="entry name" value="polyprenyl_synt"/>
    <property type="match status" value="1"/>
</dbReference>
<dbReference type="PROSITE" id="PS00444">
    <property type="entry name" value="POLYPRENYL_SYNTHASE_2"/>
    <property type="match status" value="1"/>
</dbReference>
<keyword evidence="8" id="KW-1185">Reference proteome</keyword>
<dbReference type="PROSITE" id="PS00723">
    <property type="entry name" value="POLYPRENYL_SYNTHASE_1"/>
    <property type="match status" value="1"/>
</dbReference>
<dbReference type="Gene3D" id="1.10.600.10">
    <property type="entry name" value="Farnesyl Diphosphate Synthase"/>
    <property type="match status" value="1"/>
</dbReference>
<evidence type="ECO:0000256" key="5">
    <source>
        <dbReference type="ARBA" id="ARBA00022842"/>
    </source>
</evidence>
<dbReference type="InterPro" id="IPR033749">
    <property type="entry name" value="Polyprenyl_synt_CS"/>
</dbReference>
<sequence length="362" mass="38300">MTIPIARQYPPASGGTEFDGLRLVDGTLERFFSDGMDRADRLGAGYAGLWRALRSAARGGKRVRPALVLAAYTGLGGPDPAPAAPVAAAFELLHTALVLHDDVIDRDFKRRGVPNLAGVYRARAAGQGMSLEEAAHRGQSAAIIAGDLALTGAYRLIAGAELAADLRLTLLDELDSAVFASAGGELLDVEFSGTPEQPSLQEVLRMSRLKTAVYSFEAPLRAGALMAGASADALRTVGTAGRCIGTAYQLVDDLLGMFGDEAETGKSTTGDLAEGKCTPLIAYARLCPEWEQLAELLGGTPTRQDAARARRLLEQCGAREYVEDLAECYASRARAALAESALPEALVADLESVLERAVQRRR</sequence>
<evidence type="ECO:0000256" key="4">
    <source>
        <dbReference type="ARBA" id="ARBA00022723"/>
    </source>
</evidence>
<dbReference type="InterPro" id="IPR008949">
    <property type="entry name" value="Isoprenoid_synthase_dom_sf"/>
</dbReference>
<keyword evidence="3 6" id="KW-0808">Transferase</keyword>
<dbReference type="RefSeq" id="WP_264795796.1">
    <property type="nucleotide sequence ID" value="NZ_BRVS01000008.1"/>
</dbReference>
<comment type="caution">
    <text evidence="7">The sequence shown here is derived from an EMBL/GenBank/DDBJ whole genome shotgun (WGS) entry which is preliminary data.</text>
</comment>
<dbReference type="SFLD" id="SFLDS00005">
    <property type="entry name" value="Isoprenoid_Synthase_Type_I"/>
    <property type="match status" value="1"/>
</dbReference>
<evidence type="ECO:0000256" key="6">
    <source>
        <dbReference type="RuleBase" id="RU004466"/>
    </source>
</evidence>
<dbReference type="SUPFAM" id="SSF48576">
    <property type="entry name" value="Terpenoid synthases"/>
    <property type="match status" value="1"/>
</dbReference>
<accession>A0ABQ5MUN3</accession>
<dbReference type="EMBL" id="BRVS01000008">
    <property type="protein sequence ID" value="GLB67691.1"/>
    <property type="molecule type" value="Genomic_DNA"/>
</dbReference>
<comment type="cofactor">
    <cofactor evidence="1">
        <name>Mg(2+)</name>
        <dbReference type="ChEBI" id="CHEBI:18420"/>
    </cofactor>
</comment>
<proteinExistence type="inferred from homology"/>
<evidence type="ECO:0000313" key="7">
    <source>
        <dbReference type="EMBL" id="GLB67691.1"/>
    </source>
</evidence>
<protein>
    <submittedName>
        <fullName evidence="7">Geranylgeranyl pyrophosphate synthase</fullName>
    </submittedName>
</protein>
<evidence type="ECO:0000256" key="2">
    <source>
        <dbReference type="ARBA" id="ARBA00006706"/>
    </source>
</evidence>
<organism evidence="7 8">
    <name type="scientific">Arthrobacter mangrovi</name>
    <dbReference type="NCBI Taxonomy" id="2966350"/>
    <lineage>
        <taxon>Bacteria</taxon>
        <taxon>Bacillati</taxon>
        <taxon>Actinomycetota</taxon>
        <taxon>Actinomycetes</taxon>
        <taxon>Micrococcales</taxon>
        <taxon>Micrococcaceae</taxon>
        <taxon>Arthrobacter</taxon>
    </lineage>
</organism>
<keyword evidence="5" id="KW-0460">Magnesium</keyword>
<keyword evidence="4" id="KW-0479">Metal-binding</keyword>